<evidence type="ECO:0000256" key="3">
    <source>
        <dbReference type="ARBA" id="ARBA00012438"/>
    </source>
</evidence>
<accession>A0A5P9Z345</accession>
<dbReference type="SMART" id="SM00304">
    <property type="entry name" value="HAMP"/>
    <property type="match status" value="1"/>
</dbReference>
<accession>A0A5C4WEN6</accession>
<keyword evidence="9" id="KW-0902">Two-component regulatory system</keyword>
<dbReference type="EC" id="2.7.13.3" evidence="3"/>
<reference evidence="11 12" key="1">
    <citation type="submission" date="2019-10" db="EMBL/GenBank/DDBJ databases">
        <title>Nonomuraea sp. nov., isolated from Phyllanthus amarus.</title>
        <authorList>
            <person name="Klykleung N."/>
            <person name="Tanasupawat S."/>
        </authorList>
    </citation>
    <scope>NUCLEOTIDE SEQUENCE [LARGE SCALE GENOMIC DNA]</scope>
    <source>
        <strain evidence="11 12">PA1-10</strain>
    </source>
</reference>
<organism evidence="11 12">
    <name type="scientific">Nonomuraea phyllanthi</name>
    <dbReference type="NCBI Taxonomy" id="2219224"/>
    <lineage>
        <taxon>Bacteria</taxon>
        <taxon>Bacillati</taxon>
        <taxon>Actinomycetota</taxon>
        <taxon>Actinomycetes</taxon>
        <taxon>Streptosporangiales</taxon>
        <taxon>Streptosporangiaceae</taxon>
        <taxon>Nonomuraea</taxon>
    </lineage>
</organism>
<gene>
    <name evidence="11" type="ORF">FH608_019945</name>
</gene>
<keyword evidence="4" id="KW-0597">Phosphoprotein</keyword>
<keyword evidence="7" id="KW-0418">Kinase</keyword>
<dbReference type="GO" id="GO:0000155">
    <property type="term" value="F:phosphorelay sensor kinase activity"/>
    <property type="evidence" value="ECO:0007669"/>
    <property type="project" value="InterPro"/>
</dbReference>
<dbReference type="PROSITE" id="PS50109">
    <property type="entry name" value="HIS_KIN"/>
    <property type="match status" value="1"/>
</dbReference>
<keyword evidence="8" id="KW-1133">Transmembrane helix</keyword>
<dbReference type="Gene3D" id="1.10.287.130">
    <property type="match status" value="1"/>
</dbReference>
<comment type="subcellular location">
    <subcellularLocation>
        <location evidence="2">Cell membrane</location>
    </subcellularLocation>
</comment>
<comment type="caution">
    <text evidence="11">The sequence shown here is derived from an EMBL/GenBank/DDBJ whole genome shotgun (WGS) entry which is preliminary data.</text>
</comment>
<dbReference type="RefSeq" id="WP_139632058.1">
    <property type="nucleotide sequence ID" value="NZ_CP045572.1"/>
</dbReference>
<dbReference type="AlphaFoldDB" id="A0A5C4WEN6"/>
<dbReference type="InterPro" id="IPR036890">
    <property type="entry name" value="HATPase_C_sf"/>
</dbReference>
<dbReference type="GO" id="GO:0005886">
    <property type="term" value="C:plasma membrane"/>
    <property type="evidence" value="ECO:0007669"/>
    <property type="project" value="UniProtKB-SubCell"/>
</dbReference>
<evidence type="ECO:0000313" key="12">
    <source>
        <dbReference type="Proteomes" id="UP000312512"/>
    </source>
</evidence>
<evidence type="ECO:0000256" key="6">
    <source>
        <dbReference type="ARBA" id="ARBA00022692"/>
    </source>
</evidence>
<dbReference type="Pfam" id="PF00672">
    <property type="entry name" value="HAMP"/>
    <property type="match status" value="1"/>
</dbReference>
<dbReference type="Proteomes" id="UP000312512">
    <property type="component" value="Unassembled WGS sequence"/>
</dbReference>
<dbReference type="InterPro" id="IPR003594">
    <property type="entry name" value="HATPase_dom"/>
</dbReference>
<sequence length="394" mass="42364">MSLRLRLTLMYGAVFLVAGLTLLGVTYLLFDQQLNQSFENRVAPEPGRVKNLFFAKDGVVLSGDAAVEWLRQQEAELRGAAVTSLITQGVIALIVVGGAAVGLGWIVAGRALAPLNRVTDTAARIAAAPMAERGLHERIALEGPSDEVKRLADTFDTMVERLDHSFDGQRRFVANASHELRTPLTLNRALVELAMHRRAAPPEVKELGESLLEINARHERLISGLLLLARSDQEITDRSPVDLADVVTHVVAQTAGDAHEAKVTVYEVVAPAPTTGDALLLERLVHNLVENGIRHNLADGSGWVRVVSRTVSGTSSSGKVEVEVSNTGPSVPPYDIPLLFKPFHRHGAERTVTARSAGLGLSIVRSVAVAHGGDVRARPREDGGLVVTAWLPRA</sequence>
<dbReference type="PANTHER" id="PTHR45436">
    <property type="entry name" value="SENSOR HISTIDINE KINASE YKOH"/>
    <property type="match status" value="1"/>
</dbReference>
<dbReference type="InterPro" id="IPR003660">
    <property type="entry name" value="HAMP_dom"/>
</dbReference>
<comment type="catalytic activity">
    <reaction evidence="1">
        <text>ATP + protein L-histidine = ADP + protein N-phospho-L-histidine.</text>
        <dbReference type="EC" id="2.7.13.3"/>
    </reaction>
</comment>
<dbReference type="InterPro" id="IPR050428">
    <property type="entry name" value="TCS_sensor_his_kinase"/>
</dbReference>
<dbReference type="EMBL" id="VDLX02000007">
    <property type="protein sequence ID" value="KAB8193503.1"/>
    <property type="molecule type" value="Genomic_DNA"/>
</dbReference>
<dbReference type="CDD" id="cd00075">
    <property type="entry name" value="HATPase"/>
    <property type="match status" value="1"/>
</dbReference>
<dbReference type="SMART" id="SM00387">
    <property type="entry name" value="HATPase_c"/>
    <property type="match status" value="1"/>
</dbReference>
<evidence type="ECO:0000256" key="7">
    <source>
        <dbReference type="ARBA" id="ARBA00022777"/>
    </source>
</evidence>
<keyword evidence="5" id="KW-0808">Transferase</keyword>
<name>A0A5C4WEN6_9ACTN</name>
<evidence type="ECO:0000256" key="4">
    <source>
        <dbReference type="ARBA" id="ARBA00022553"/>
    </source>
</evidence>
<dbReference type="InterPro" id="IPR005467">
    <property type="entry name" value="His_kinase_dom"/>
</dbReference>
<evidence type="ECO:0000256" key="5">
    <source>
        <dbReference type="ARBA" id="ARBA00022679"/>
    </source>
</evidence>
<keyword evidence="12" id="KW-1185">Reference proteome</keyword>
<evidence type="ECO:0000256" key="10">
    <source>
        <dbReference type="ARBA" id="ARBA00023136"/>
    </source>
</evidence>
<evidence type="ECO:0000313" key="11">
    <source>
        <dbReference type="EMBL" id="KAB8193503.1"/>
    </source>
</evidence>
<dbReference type="OrthoDB" id="3224230at2"/>
<evidence type="ECO:0000256" key="8">
    <source>
        <dbReference type="ARBA" id="ARBA00022989"/>
    </source>
</evidence>
<proteinExistence type="predicted"/>
<dbReference type="SMART" id="SM00388">
    <property type="entry name" value="HisKA"/>
    <property type="match status" value="1"/>
</dbReference>
<dbReference type="PROSITE" id="PS50885">
    <property type="entry name" value="HAMP"/>
    <property type="match status" value="1"/>
</dbReference>
<keyword evidence="6" id="KW-0812">Transmembrane</keyword>
<protein>
    <recommendedName>
        <fullName evidence="3">histidine kinase</fullName>
        <ecNumber evidence="3">2.7.13.3</ecNumber>
    </recommendedName>
</protein>
<dbReference type="CDD" id="cd00082">
    <property type="entry name" value="HisKA"/>
    <property type="match status" value="1"/>
</dbReference>
<evidence type="ECO:0000256" key="2">
    <source>
        <dbReference type="ARBA" id="ARBA00004236"/>
    </source>
</evidence>
<dbReference type="Gene3D" id="6.10.340.10">
    <property type="match status" value="1"/>
</dbReference>
<dbReference type="Pfam" id="PF00512">
    <property type="entry name" value="HisKA"/>
    <property type="match status" value="1"/>
</dbReference>
<dbReference type="Pfam" id="PF02518">
    <property type="entry name" value="HATPase_c"/>
    <property type="match status" value="1"/>
</dbReference>
<keyword evidence="10" id="KW-0472">Membrane</keyword>
<dbReference type="PRINTS" id="PR00344">
    <property type="entry name" value="BCTRLSENSOR"/>
</dbReference>
<dbReference type="Gene3D" id="3.30.565.10">
    <property type="entry name" value="Histidine kinase-like ATPase, C-terminal domain"/>
    <property type="match status" value="1"/>
</dbReference>
<dbReference type="PANTHER" id="PTHR45436:SF5">
    <property type="entry name" value="SENSOR HISTIDINE KINASE TRCS"/>
    <property type="match status" value="1"/>
</dbReference>
<dbReference type="SUPFAM" id="SSF55874">
    <property type="entry name" value="ATPase domain of HSP90 chaperone/DNA topoisomerase II/histidine kinase"/>
    <property type="match status" value="1"/>
</dbReference>
<dbReference type="InterPro" id="IPR036097">
    <property type="entry name" value="HisK_dim/P_sf"/>
</dbReference>
<evidence type="ECO:0000256" key="1">
    <source>
        <dbReference type="ARBA" id="ARBA00000085"/>
    </source>
</evidence>
<dbReference type="SUPFAM" id="SSF47384">
    <property type="entry name" value="Homodimeric domain of signal transducing histidine kinase"/>
    <property type="match status" value="1"/>
</dbReference>
<dbReference type="InterPro" id="IPR003661">
    <property type="entry name" value="HisK_dim/P_dom"/>
</dbReference>
<evidence type="ECO:0000256" key="9">
    <source>
        <dbReference type="ARBA" id="ARBA00023012"/>
    </source>
</evidence>
<dbReference type="InterPro" id="IPR004358">
    <property type="entry name" value="Sig_transdc_His_kin-like_C"/>
</dbReference>